<accession>A0ABD2Q8T9</accession>
<dbReference type="InterPro" id="IPR011992">
    <property type="entry name" value="EF-hand-dom_pair"/>
</dbReference>
<gene>
    <name evidence="3" type="ORF">Ciccas_005457</name>
</gene>
<comment type="caution">
    <text evidence="3">The sequence shown here is derived from an EMBL/GenBank/DDBJ whole genome shotgun (WGS) entry which is preliminary data.</text>
</comment>
<keyword evidence="4" id="KW-1185">Reference proteome</keyword>
<feature type="non-terminal residue" evidence="3">
    <location>
        <position position="1"/>
    </location>
</feature>
<dbReference type="CDD" id="cd00051">
    <property type="entry name" value="EFh"/>
    <property type="match status" value="1"/>
</dbReference>
<feature type="domain" description="EF-hand" evidence="2">
    <location>
        <begin position="1"/>
        <end position="31"/>
    </location>
</feature>
<evidence type="ECO:0000313" key="3">
    <source>
        <dbReference type="EMBL" id="KAL3315903.1"/>
    </source>
</evidence>
<dbReference type="Proteomes" id="UP001626550">
    <property type="component" value="Unassembled WGS sequence"/>
</dbReference>
<evidence type="ECO:0000313" key="4">
    <source>
        <dbReference type="Proteomes" id="UP001626550"/>
    </source>
</evidence>
<sequence length="101" mass="11312">LRRAFILFDVNRDGKITESELSSVLGFLGINADQDEVHRMIEDADINGELTTNSLISPYSLFLCVCKSHTSLLTVKTIHSLGYCFLLPTTDQLILNLLVRN</sequence>
<dbReference type="InterPro" id="IPR002048">
    <property type="entry name" value="EF_hand_dom"/>
</dbReference>
<dbReference type="InterPro" id="IPR018247">
    <property type="entry name" value="EF_Hand_1_Ca_BS"/>
</dbReference>
<dbReference type="Gene3D" id="1.10.238.10">
    <property type="entry name" value="EF-hand"/>
    <property type="match status" value="1"/>
</dbReference>
<evidence type="ECO:0000256" key="1">
    <source>
        <dbReference type="ARBA" id="ARBA00022837"/>
    </source>
</evidence>
<dbReference type="EMBL" id="JBJKFK010000642">
    <property type="protein sequence ID" value="KAL3315903.1"/>
    <property type="molecule type" value="Genomic_DNA"/>
</dbReference>
<protein>
    <recommendedName>
        <fullName evidence="2">EF-hand domain-containing protein</fullName>
    </recommendedName>
</protein>
<dbReference type="Pfam" id="PF13499">
    <property type="entry name" value="EF-hand_7"/>
    <property type="match status" value="1"/>
</dbReference>
<name>A0ABD2Q8T9_9PLAT</name>
<dbReference type="AlphaFoldDB" id="A0ABD2Q8T9"/>
<dbReference type="PROSITE" id="PS50222">
    <property type="entry name" value="EF_HAND_2"/>
    <property type="match status" value="1"/>
</dbReference>
<evidence type="ECO:0000259" key="2">
    <source>
        <dbReference type="PROSITE" id="PS50222"/>
    </source>
</evidence>
<organism evidence="3 4">
    <name type="scientific">Cichlidogyrus casuarinus</name>
    <dbReference type="NCBI Taxonomy" id="1844966"/>
    <lineage>
        <taxon>Eukaryota</taxon>
        <taxon>Metazoa</taxon>
        <taxon>Spiralia</taxon>
        <taxon>Lophotrochozoa</taxon>
        <taxon>Platyhelminthes</taxon>
        <taxon>Monogenea</taxon>
        <taxon>Monopisthocotylea</taxon>
        <taxon>Dactylogyridea</taxon>
        <taxon>Ancyrocephalidae</taxon>
        <taxon>Cichlidogyrus</taxon>
    </lineage>
</organism>
<proteinExistence type="predicted"/>
<dbReference type="SUPFAM" id="SSF47473">
    <property type="entry name" value="EF-hand"/>
    <property type="match status" value="1"/>
</dbReference>
<reference evidence="3 4" key="1">
    <citation type="submission" date="2024-11" db="EMBL/GenBank/DDBJ databases">
        <title>Adaptive evolution of stress response genes in parasites aligns with host niche diversity.</title>
        <authorList>
            <person name="Hahn C."/>
            <person name="Resl P."/>
        </authorList>
    </citation>
    <scope>NUCLEOTIDE SEQUENCE [LARGE SCALE GENOMIC DNA]</scope>
    <source>
        <strain evidence="3">EGGRZ-B1_66</strain>
        <tissue evidence="3">Body</tissue>
    </source>
</reference>
<dbReference type="PROSITE" id="PS00018">
    <property type="entry name" value="EF_HAND_1"/>
    <property type="match status" value="1"/>
</dbReference>
<keyword evidence="1" id="KW-0106">Calcium</keyword>